<name>A0AAE1FE28_PETCI</name>
<dbReference type="AlphaFoldDB" id="A0AAE1FE28"/>
<sequence>MRVSVVMVTWCTICQPGDHFITYLPRLTSHITTPSQLLPNAASPFTQHQVGSDVLVGCVVPELSGISKYNVKVE</sequence>
<protein>
    <submittedName>
        <fullName evidence="1">Uncharacterized protein</fullName>
    </submittedName>
</protein>
<comment type="caution">
    <text evidence="1">The sequence shown here is derived from an EMBL/GenBank/DDBJ whole genome shotgun (WGS) entry which is preliminary data.</text>
</comment>
<proteinExistence type="predicted"/>
<reference evidence="1" key="1">
    <citation type="submission" date="2023-10" db="EMBL/GenBank/DDBJ databases">
        <title>Genome assemblies of two species of porcelain crab, Petrolisthes cinctipes and Petrolisthes manimaculis (Anomura: Porcellanidae).</title>
        <authorList>
            <person name="Angst P."/>
        </authorList>
    </citation>
    <scope>NUCLEOTIDE SEQUENCE</scope>
    <source>
        <strain evidence="1">PB745_01</strain>
        <tissue evidence="1">Gill</tissue>
    </source>
</reference>
<evidence type="ECO:0000313" key="2">
    <source>
        <dbReference type="Proteomes" id="UP001286313"/>
    </source>
</evidence>
<dbReference type="EMBL" id="JAWQEG010002592">
    <property type="protein sequence ID" value="KAK3870918.1"/>
    <property type="molecule type" value="Genomic_DNA"/>
</dbReference>
<keyword evidence="2" id="KW-1185">Reference proteome</keyword>
<evidence type="ECO:0000313" key="1">
    <source>
        <dbReference type="EMBL" id="KAK3870918.1"/>
    </source>
</evidence>
<accession>A0AAE1FE28</accession>
<gene>
    <name evidence="1" type="ORF">Pcinc_023889</name>
</gene>
<dbReference type="Proteomes" id="UP001286313">
    <property type="component" value="Unassembled WGS sequence"/>
</dbReference>
<organism evidence="1 2">
    <name type="scientific">Petrolisthes cinctipes</name>
    <name type="common">Flat porcelain crab</name>
    <dbReference type="NCBI Taxonomy" id="88211"/>
    <lineage>
        <taxon>Eukaryota</taxon>
        <taxon>Metazoa</taxon>
        <taxon>Ecdysozoa</taxon>
        <taxon>Arthropoda</taxon>
        <taxon>Crustacea</taxon>
        <taxon>Multicrustacea</taxon>
        <taxon>Malacostraca</taxon>
        <taxon>Eumalacostraca</taxon>
        <taxon>Eucarida</taxon>
        <taxon>Decapoda</taxon>
        <taxon>Pleocyemata</taxon>
        <taxon>Anomura</taxon>
        <taxon>Galatheoidea</taxon>
        <taxon>Porcellanidae</taxon>
        <taxon>Petrolisthes</taxon>
    </lineage>
</organism>